<dbReference type="GO" id="GO:0005524">
    <property type="term" value="F:ATP binding"/>
    <property type="evidence" value="ECO:0007669"/>
    <property type="project" value="UniProtKB-KW"/>
</dbReference>
<dbReference type="SMART" id="SM00487">
    <property type="entry name" value="DEXDc"/>
    <property type="match status" value="1"/>
</dbReference>
<gene>
    <name evidence="5" type="ORF">D915_010133</name>
</gene>
<evidence type="ECO:0000313" key="5">
    <source>
        <dbReference type="EMBL" id="THD19181.1"/>
    </source>
</evidence>
<dbReference type="Proteomes" id="UP000230066">
    <property type="component" value="Unassembled WGS sequence"/>
</dbReference>
<name>A0A4E0R0S8_FASHE</name>
<dbReference type="Pfam" id="PF23109">
    <property type="entry name" value="ARCH_RTEL1"/>
    <property type="match status" value="1"/>
</dbReference>
<keyword evidence="1" id="KW-0547">Nucleotide-binding</keyword>
<dbReference type="InterPro" id="IPR027417">
    <property type="entry name" value="P-loop_NTPase"/>
</dbReference>
<dbReference type="GO" id="GO:0070182">
    <property type="term" value="F:DNA polymerase binding"/>
    <property type="evidence" value="ECO:0007669"/>
    <property type="project" value="TreeGrafter"/>
</dbReference>
<feature type="non-terminal residue" evidence="5">
    <location>
        <position position="1"/>
    </location>
</feature>
<dbReference type="SMART" id="SM00488">
    <property type="entry name" value="DEXDc2"/>
    <property type="match status" value="1"/>
</dbReference>
<evidence type="ECO:0000256" key="1">
    <source>
        <dbReference type="ARBA" id="ARBA00022741"/>
    </source>
</evidence>
<proteinExistence type="predicted"/>
<dbReference type="GO" id="GO:0003677">
    <property type="term" value="F:DNA binding"/>
    <property type="evidence" value="ECO:0007669"/>
    <property type="project" value="InterPro"/>
</dbReference>
<evidence type="ECO:0000259" key="4">
    <source>
        <dbReference type="PROSITE" id="PS51193"/>
    </source>
</evidence>
<dbReference type="InterPro" id="IPR010614">
    <property type="entry name" value="RAD3-like_helicase_DEAD"/>
</dbReference>
<dbReference type="GO" id="GO:0003678">
    <property type="term" value="F:DNA helicase activity"/>
    <property type="evidence" value="ECO:0007669"/>
    <property type="project" value="InterPro"/>
</dbReference>
<dbReference type="AlphaFoldDB" id="A0A4E0R0S8"/>
<dbReference type="PANTHER" id="PTHR11472">
    <property type="entry name" value="DNA REPAIR DEAD HELICASE RAD3/XP-D SUBFAMILY MEMBER"/>
    <property type="match status" value="1"/>
</dbReference>
<dbReference type="GO" id="GO:0090657">
    <property type="term" value="P:telomeric loop disassembly"/>
    <property type="evidence" value="ECO:0007669"/>
    <property type="project" value="TreeGrafter"/>
</dbReference>
<dbReference type="InterPro" id="IPR014013">
    <property type="entry name" value="Helic_SF1/SF2_ATP-bd_DinG/Rad3"/>
</dbReference>
<keyword evidence="5" id="KW-0347">Helicase</keyword>
<protein>
    <submittedName>
        <fullName evidence="5">Regulator of telomere elongation helicase 1</fullName>
    </submittedName>
</protein>
<dbReference type="GO" id="GO:0005634">
    <property type="term" value="C:nucleus"/>
    <property type="evidence" value="ECO:0007669"/>
    <property type="project" value="TreeGrafter"/>
</dbReference>
<evidence type="ECO:0000256" key="3">
    <source>
        <dbReference type="ARBA" id="ARBA00022840"/>
    </source>
</evidence>
<dbReference type="GO" id="GO:0045910">
    <property type="term" value="P:negative regulation of DNA recombination"/>
    <property type="evidence" value="ECO:0007669"/>
    <property type="project" value="TreeGrafter"/>
</dbReference>
<dbReference type="GO" id="GO:0010569">
    <property type="term" value="P:regulation of double-strand break repair via homologous recombination"/>
    <property type="evidence" value="ECO:0007669"/>
    <property type="project" value="TreeGrafter"/>
</dbReference>
<reference evidence="5" key="1">
    <citation type="submission" date="2019-03" db="EMBL/GenBank/DDBJ databases">
        <title>Improved annotation for the trematode Fasciola hepatica.</title>
        <authorList>
            <person name="Choi Y.-J."/>
            <person name="Martin J."/>
            <person name="Mitreva M."/>
        </authorList>
    </citation>
    <scope>NUCLEOTIDE SEQUENCE [LARGE SCALE GENOMIC DNA]</scope>
</reference>
<dbReference type="GO" id="GO:0016818">
    <property type="term" value="F:hydrolase activity, acting on acid anhydrides, in phosphorus-containing anhydrides"/>
    <property type="evidence" value="ECO:0007669"/>
    <property type="project" value="InterPro"/>
</dbReference>
<dbReference type="GO" id="GO:1904430">
    <property type="term" value="P:negative regulation of t-circle formation"/>
    <property type="evidence" value="ECO:0007669"/>
    <property type="project" value="TreeGrafter"/>
</dbReference>
<dbReference type="Gene3D" id="3.40.50.300">
    <property type="entry name" value="P-loop containing nucleotide triphosphate hydrolases"/>
    <property type="match status" value="1"/>
</dbReference>
<comment type="caution">
    <text evidence="5">The sequence shown here is derived from an EMBL/GenBank/DDBJ whole genome shotgun (WGS) entry which is preliminary data.</text>
</comment>
<keyword evidence="3" id="KW-0067">ATP-binding</keyword>
<sequence>RLFSQFLALHIYLVRCYLPQFICFTFITVSEVFVPVVNMPTVNISGVGIEFPHEPYPCQVEYMKELLTALNNSQNAILESPTGTGKTLCLLCTSLAWISSISSGVSLRNPSRRESKPSLGPTICFLADPFVEVETTELRPPLAKVIFASRTHSQLAQAVKVLKQTAYAHRNVSVIGSRDQLCLLPEVNMLESNSAKVLACRSRVQTRSCEYYRNFDMKRDNITNTLKADGVVDIEDLVTLGKSTRCCPYYMSRELKSNADLIFMPYNYLLDPKIRRLYNIELDNTVVIFDEAHNIEQVCEDAASVFLASSVLASAIEYLRTVCEVVFNSTNDLVDADNQAVRELDANANVLTALDITRAGENKIRSLNLERLLLLKGELLKLSENDWLNSGQLIELERLVDGLEIPEAGLTKETEFLLDLFGRAGITRSTKEIVFETIEEVLSAAASAENLKLRKPKGISEISEFLKTVFDSKGACSSSLLLPSGVPLEPDFSRCYRLFIKDEPIHSPKSTAEDRVWDNRGSNRPKFDRTLSYWCLSPGRAMQDLIRGRVRCVILTSGTLYPAEPIETELNMTFGVKLKNPHVIKTDQVRVAVLTRGCDGQTLNSTYASRERKEFRISLGLTLCTCSIVRSISSLSHFT</sequence>
<evidence type="ECO:0000313" key="6">
    <source>
        <dbReference type="Proteomes" id="UP000230066"/>
    </source>
</evidence>
<feature type="domain" description="Helicase ATP-binding" evidence="4">
    <location>
        <begin position="45"/>
        <end position="345"/>
    </location>
</feature>
<dbReference type="InterPro" id="IPR045028">
    <property type="entry name" value="DinG/Rad3-like"/>
</dbReference>
<accession>A0A4E0R0S8</accession>
<dbReference type="SUPFAM" id="SSF52540">
    <property type="entry name" value="P-loop containing nucleoside triphosphate hydrolases"/>
    <property type="match status" value="1"/>
</dbReference>
<dbReference type="Pfam" id="PF06733">
    <property type="entry name" value="DEAD_2"/>
    <property type="match status" value="1"/>
</dbReference>
<keyword evidence="6" id="KW-1185">Reference proteome</keyword>
<dbReference type="EMBL" id="JXXN02007102">
    <property type="protein sequence ID" value="THD19181.1"/>
    <property type="molecule type" value="Genomic_DNA"/>
</dbReference>
<evidence type="ECO:0000256" key="2">
    <source>
        <dbReference type="ARBA" id="ARBA00022801"/>
    </source>
</evidence>
<dbReference type="InterPro" id="IPR006554">
    <property type="entry name" value="Helicase-like_DEXD_c2"/>
</dbReference>
<dbReference type="PROSITE" id="PS51193">
    <property type="entry name" value="HELICASE_ATP_BIND_2"/>
    <property type="match status" value="1"/>
</dbReference>
<organism evidence="5 6">
    <name type="scientific">Fasciola hepatica</name>
    <name type="common">Liver fluke</name>
    <dbReference type="NCBI Taxonomy" id="6192"/>
    <lineage>
        <taxon>Eukaryota</taxon>
        <taxon>Metazoa</taxon>
        <taxon>Spiralia</taxon>
        <taxon>Lophotrochozoa</taxon>
        <taxon>Platyhelminthes</taxon>
        <taxon>Trematoda</taxon>
        <taxon>Digenea</taxon>
        <taxon>Plagiorchiida</taxon>
        <taxon>Echinostomata</taxon>
        <taxon>Echinostomatoidea</taxon>
        <taxon>Fasciolidae</taxon>
        <taxon>Fasciola</taxon>
    </lineage>
</organism>
<dbReference type="PANTHER" id="PTHR11472:SF34">
    <property type="entry name" value="REGULATOR OF TELOMERE ELONGATION HELICASE 1"/>
    <property type="match status" value="1"/>
</dbReference>
<dbReference type="InterPro" id="IPR057498">
    <property type="entry name" value="Rtel1_ARCH"/>
</dbReference>
<keyword evidence="2" id="KW-0378">Hydrolase</keyword>
<dbReference type="InterPro" id="IPR014001">
    <property type="entry name" value="Helicase_ATP-bd"/>
</dbReference>